<dbReference type="Proteomes" id="UP000886886">
    <property type="component" value="Unassembled WGS sequence"/>
</dbReference>
<dbReference type="Pfam" id="PF02769">
    <property type="entry name" value="AIRS_C"/>
    <property type="match status" value="1"/>
</dbReference>
<gene>
    <name evidence="2" type="ORF">IAB26_08865</name>
</gene>
<dbReference type="SUPFAM" id="SSF56042">
    <property type="entry name" value="PurM C-terminal domain-like"/>
    <property type="match status" value="1"/>
</dbReference>
<evidence type="ECO:0000313" key="2">
    <source>
        <dbReference type="EMBL" id="HIQ96661.1"/>
    </source>
</evidence>
<dbReference type="Gene3D" id="3.90.650.10">
    <property type="entry name" value="PurM-like C-terminal domain"/>
    <property type="match status" value="1"/>
</dbReference>
<dbReference type="PANTHER" id="PTHR30303:SF4">
    <property type="entry name" value="HYDROGENASE EXPRESSION_FORMATION PROTEIN HYPE"/>
    <property type="match status" value="1"/>
</dbReference>
<dbReference type="GO" id="GO:0051604">
    <property type="term" value="P:protein maturation"/>
    <property type="evidence" value="ECO:0007669"/>
    <property type="project" value="TreeGrafter"/>
</dbReference>
<dbReference type="PANTHER" id="PTHR30303">
    <property type="entry name" value="HYDROGENASE ISOENZYMES FORMATION PROTEIN HYPE"/>
    <property type="match status" value="1"/>
</dbReference>
<protein>
    <recommendedName>
        <fullName evidence="1">PurM-like C-terminal domain-containing protein</fullName>
    </recommendedName>
</protein>
<dbReference type="EMBL" id="DVFT01000135">
    <property type="protein sequence ID" value="HIQ96661.1"/>
    <property type="molecule type" value="Genomic_DNA"/>
</dbReference>
<accession>A0A9D0ZW77</accession>
<comment type="caution">
    <text evidence="2">The sequence shown here is derived from an EMBL/GenBank/DDBJ whole genome shotgun (WGS) entry which is preliminary data.</text>
</comment>
<dbReference type="AlphaFoldDB" id="A0A9D0ZW77"/>
<feature type="domain" description="PurM-like C-terminal" evidence="1">
    <location>
        <begin position="78"/>
        <end position="163"/>
    </location>
</feature>
<dbReference type="InterPro" id="IPR036676">
    <property type="entry name" value="PurM-like_C_sf"/>
</dbReference>
<reference evidence="2" key="1">
    <citation type="submission" date="2020-10" db="EMBL/GenBank/DDBJ databases">
        <authorList>
            <person name="Gilroy R."/>
        </authorList>
    </citation>
    <scope>NUCLEOTIDE SEQUENCE</scope>
    <source>
        <strain evidence="2">ChiSjej3B21-11622</strain>
    </source>
</reference>
<evidence type="ECO:0000313" key="3">
    <source>
        <dbReference type="Proteomes" id="UP000886886"/>
    </source>
</evidence>
<name>A0A9D0ZW77_9FIRM</name>
<sequence length="198" mass="22220">MHNRIIDGSSRLKPGMELILTRQIALLGTALLAKQQEPRLLRRFPEAMVEEAKGFDVFADTTQEQNLIQDLTEAEIFPLGEGGILAGLWKIADRAGVGMTADLRKMTIRQETVEICEELDVNPYLLESSGALLVGAAHGYALAEELNQKGIPAVVIGRTDRGNDRIIYNQDRRRFVDKPAKDELCRFFPNWKEQTQAE</sequence>
<reference evidence="2" key="2">
    <citation type="journal article" date="2021" name="PeerJ">
        <title>Extensive microbial diversity within the chicken gut microbiome revealed by metagenomics and culture.</title>
        <authorList>
            <person name="Gilroy R."/>
            <person name="Ravi A."/>
            <person name="Getino M."/>
            <person name="Pursley I."/>
            <person name="Horton D.L."/>
            <person name="Alikhan N.F."/>
            <person name="Baker D."/>
            <person name="Gharbi K."/>
            <person name="Hall N."/>
            <person name="Watson M."/>
            <person name="Adriaenssens E.M."/>
            <person name="Foster-Nyarko E."/>
            <person name="Jarju S."/>
            <person name="Secka A."/>
            <person name="Antonio M."/>
            <person name="Oren A."/>
            <person name="Chaudhuri R.R."/>
            <person name="La Ragione R."/>
            <person name="Hildebrand F."/>
            <person name="Pallen M.J."/>
        </authorList>
    </citation>
    <scope>NUCLEOTIDE SEQUENCE</scope>
    <source>
        <strain evidence="2">ChiSjej3B21-11622</strain>
    </source>
</reference>
<dbReference type="InterPro" id="IPR010918">
    <property type="entry name" value="PurM-like_C_dom"/>
</dbReference>
<dbReference type="InterPro" id="IPR011854">
    <property type="entry name" value="HypE"/>
</dbReference>
<proteinExistence type="predicted"/>
<organism evidence="2 3">
    <name type="scientific">Candidatus Limivivens merdigallinarum</name>
    <dbReference type="NCBI Taxonomy" id="2840859"/>
    <lineage>
        <taxon>Bacteria</taxon>
        <taxon>Bacillati</taxon>
        <taxon>Bacillota</taxon>
        <taxon>Clostridia</taxon>
        <taxon>Lachnospirales</taxon>
        <taxon>Lachnospiraceae</taxon>
        <taxon>Lachnospiraceae incertae sedis</taxon>
        <taxon>Candidatus Limivivens</taxon>
    </lineage>
</organism>
<evidence type="ECO:0000259" key="1">
    <source>
        <dbReference type="Pfam" id="PF02769"/>
    </source>
</evidence>